<dbReference type="GO" id="GO:0006281">
    <property type="term" value="P:DNA repair"/>
    <property type="evidence" value="ECO:0007669"/>
    <property type="project" value="InterPro"/>
</dbReference>
<organism evidence="6 7">
    <name type="scientific">Massariosphaeria phaeospora</name>
    <dbReference type="NCBI Taxonomy" id="100035"/>
    <lineage>
        <taxon>Eukaryota</taxon>
        <taxon>Fungi</taxon>
        <taxon>Dikarya</taxon>
        <taxon>Ascomycota</taxon>
        <taxon>Pezizomycotina</taxon>
        <taxon>Dothideomycetes</taxon>
        <taxon>Pleosporomycetidae</taxon>
        <taxon>Pleosporales</taxon>
        <taxon>Pleosporales incertae sedis</taxon>
        <taxon>Massariosphaeria</taxon>
    </lineage>
</organism>
<dbReference type="GO" id="GO:0005634">
    <property type="term" value="C:nucleus"/>
    <property type="evidence" value="ECO:0007669"/>
    <property type="project" value="UniProtKB-SubCell"/>
</dbReference>
<feature type="compositionally biased region" description="Low complexity" evidence="4">
    <location>
        <begin position="545"/>
        <end position="560"/>
    </location>
</feature>
<feature type="region of interest" description="Disordered" evidence="4">
    <location>
        <begin position="268"/>
        <end position="295"/>
    </location>
</feature>
<keyword evidence="6" id="KW-0255">Endonuclease</keyword>
<feature type="domain" description="DNA endonuclease activator Ctp1 C-terminal" evidence="5">
    <location>
        <begin position="663"/>
        <end position="772"/>
    </location>
</feature>
<sequence length="807" mass="91158">MTDFSEWVAKKKDVWTRVYDEVIAPDFEQEWKRRDEEHQDLLKRRDEHQQILARHINDEFIKNAYLTEENSRLKRRLAKSSIGGTAAGEHVEEGATVSADEYHHLIDKYNELHKLNEETTQRLKYLEKKNVAVMQKNKEMKESVIAWQRFSDRYNAPKIKTSGTPAIDIPKLVALDDRDELRPSMPSSPRSSLVRTPASLAGLDRSSPVPMAPLTHAEFPSARASGHPYDSGMMGTRMEVQEEVADPHQAEKVTTNPPANDILNYVIPNYAEDPPDFPQEQPRGEKLGSSQTTEDEIIQQNSSLTRGKFAMTEENDVPEFVSERSLKRKRGNPVAFQVYADRTSSDGTPKRPFRVKDEQFSSPPSMNDTYHLMRKETMDLDELGPTVISTPHRRLRRAHPSRENLPGTLRHQRSCSVPLFLKEEVQVEDHDDEGHLQHLPRSEHEHEVVTSETRAYSEPMDSAGSDSHALQPLDPNVVSAHEGTSNKRLKKGITREAGKHQLLAESGEEPPPTDEKYRRLYPKLARAQFNRKIRISKGTDNVIETPTKSKTPTTAASSKTNAGQMPTPPSSTARPSFTPSRPSPTTGQPPRSRARKGPATGPVPESRIWRLGKPESPASRASLLKQAPSPPKRQRPLRTTPIDQLSITDFKPNPAYNQGYTYAFAETVRKRGDRACLPGCTDPKCCGSTFRTLAAAAAPLSASQEEAVLQNYLGDAYDGFGLTQMAAAERAELVLQARTREMAAKHGKHRQAYERHTTPPGFWRVDFPTTQEQLEDRRKAEEMERSAVQERWMEAMRKGGKWIFRDE</sequence>
<dbReference type="Pfam" id="PF08573">
    <property type="entry name" value="SAE2"/>
    <property type="match status" value="1"/>
</dbReference>
<dbReference type="EMBL" id="JAADJZ010000001">
    <property type="protein sequence ID" value="KAF2878437.1"/>
    <property type="molecule type" value="Genomic_DNA"/>
</dbReference>
<evidence type="ECO:0000313" key="7">
    <source>
        <dbReference type="Proteomes" id="UP000481861"/>
    </source>
</evidence>
<feature type="region of interest" description="Disordered" evidence="4">
    <location>
        <begin position="342"/>
        <end position="368"/>
    </location>
</feature>
<gene>
    <name evidence="6" type="ORF">BDV95DRAFT_479668</name>
</gene>
<feature type="compositionally biased region" description="Basic and acidic residues" evidence="4">
    <location>
        <begin position="430"/>
        <end position="449"/>
    </location>
</feature>
<protein>
    <submittedName>
        <fullName evidence="6">DNA repair protein endonuclease SAE2/CtIP C-terminus-domain-containing protein</fullName>
    </submittedName>
</protein>
<proteinExistence type="predicted"/>
<feature type="region of interest" description="Disordered" evidence="4">
    <location>
        <begin position="537"/>
        <end position="640"/>
    </location>
</feature>
<evidence type="ECO:0000259" key="5">
    <source>
        <dbReference type="Pfam" id="PF08573"/>
    </source>
</evidence>
<evidence type="ECO:0000313" key="6">
    <source>
        <dbReference type="EMBL" id="KAF2878437.1"/>
    </source>
</evidence>
<keyword evidence="6" id="KW-0540">Nuclease</keyword>
<reference evidence="6 7" key="1">
    <citation type="submission" date="2020-01" db="EMBL/GenBank/DDBJ databases">
        <authorList>
            <consortium name="DOE Joint Genome Institute"/>
            <person name="Haridas S."/>
            <person name="Albert R."/>
            <person name="Binder M."/>
            <person name="Bloem J."/>
            <person name="Labutti K."/>
            <person name="Salamov A."/>
            <person name="Andreopoulos B."/>
            <person name="Baker S.E."/>
            <person name="Barry K."/>
            <person name="Bills G."/>
            <person name="Bluhm B.H."/>
            <person name="Cannon C."/>
            <person name="Castanera R."/>
            <person name="Culley D.E."/>
            <person name="Daum C."/>
            <person name="Ezra D."/>
            <person name="Gonzalez J.B."/>
            <person name="Henrissat B."/>
            <person name="Kuo A."/>
            <person name="Liang C."/>
            <person name="Lipzen A."/>
            <person name="Lutzoni F."/>
            <person name="Magnuson J."/>
            <person name="Mondo S."/>
            <person name="Nolan M."/>
            <person name="Ohm R."/>
            <person name="Pangilinan J."/>
            <person name="Park H.-J.H."/>
            <person name="Ramirez L."/>
            <person name="Alfaro M."/>
            <person name="Sun H."/>
            <person name="Tritt A."/>
            <person name="Yoshinaga Y."/>
            <person name="Zwiers L.-H.L."/>
            <person name="Turgeon B.G."/>
            <person name="Goodwin S.B."/>
            <person name="Spatafora J.W."/>
            <person name="Crous P.W."/>
            <person name="Grigoriev I.V."/>
        </authorList>
    </citation>
    <scope>NUCLEOTIDE SEQUENCE [LARGE SCALE GENOMIC DNA]</scope>
    <source>
        <strain evidence="6 7">CBS 611.86</strain>
    </source>
</reference>
<comment type="caution">
    <text evidence="6">The sequence shown here is derived from an EMBL/GenBank/DDBJ whole genome shotgun (WGS) entry which is preliminary data.</text>
</comment>
<keyword evidence="6" id="KW-0378">Hydrolase</keyword>
<evidence type="ECO:0000256" key="4">
    <source>
        <dbReference type="SAM" id="MobiDB-lite"/>
    </source>
</evidence>
<accession>A0A7C8IFM1</accession>
<keyword evidence="7" id="KW-1185">Reference proteome</keyword>
<evidence type="ECO:0000256" key="1">
    <source>
        <dbReference type="ARBA" id="ARBA00004123"/>
    </source>
</evidence>
<feature type="region of interest" description="Disordered" evidence="4">
    <location>
        <begin position="745"/>
        <end position="764"/>
    </location>
</feature>
<keyword evidence="2" id="KW-0227">DNA damage</keyword>
<evidence type="ECO:0000256" key="2">
    <source>
        <dbReference type="ARBA" id="ARBA00022763"/>
    </source>
</evidence>
<dbReference type="InterPro" id="IPR013882">
    <property type="entry name" value="Ctp1_C"/>
</dbReference>
<keyword evidence="3" id="KW-0539">Nucleus</keyword>
<comment type="subcellular location">
    <subcellularLocation>
        <location evidence="1">Nucleus</location>
    </subcellularLocation>
</comment>
<dbReference type="GO" id="GO:0004519">
    <property type="term" value="F:endonuclease activity"/>
    <property type="evidence" value="ECO:0007669"/>
    <property type="project" value="UniProtKB-KW"/>
</dbReference>
<dbReference type="AlphaFoldDB" id="A0A7C8IFM1"/>
<feature type="compositionally biased region" description="Low complexity" evidence="4">
    <location>
        <begin position="570"/>
        <end position="586"/>
    </location>
</feature>
<dbReference type="OrthoDB" id="5801062at2759"/>
<dbReference type="Proteomes" id="UP000481861">
    <property type="component" value="Unassembled WGS sequence"/>
</dbReference>
<evidence type="ECO:0000256" key="3">
    <source>
        <dbReference type="ARBA" id="ARBA00023242"/>
    </source>
</evidence>
<feature type="region of interest" description="Disordered" evidence="4">
    <location>
        <begin position="430"/>
        <end position="516"/>
    </location>
</feature>
<name>A0A7C8IFM1_9PLEO</name>